<dbReference type="Gene3D" id="3.40.640.10">
    <property type="entry name" value="Type I PLP-dependent aspartate aminotransferase-like (Major domain)"/>
    <property type="match status" value="1"/>
</dbReference>
<reference evidence="7 8" key="1">
    <citation type="submission" date="2019-02" db="EMBL/GenBank/DDBJ databases">
        <title>Deep-cultivation of Planctomycetes and their phenomic and genomic characterization uncovers novel biology.</title>
        <authorList>
            <person name="Wiegand S."/>
            <person name="Jogler M."/>
            <person name="Boedeker C."/>
            <person name="Pinto D."/>
            <person name="Vollmers J."/>
            <person name="Rivas-Marin E."/>
            <person name="Kohn T."/>
            <person name="Peeters S.H."/>
            <person name="Heuer A."/>
            <person name="Rast P."/>
            <person name="Oberbeckmann S."/>
            <person name="Bunk B."/>
            <person name="Jeske O."/>
            <person name="Meyerdierks A."/>
            <person name="Storesund J.E."/>
            <person name="Kallscheuer N."/>
            <person name="Luecker S."/>
            <person name="Lage O.M."/>
            <person name="Pohl T."/>
            <person name="Merkel B.J."/>
            <person name="Hornburger P."/>
            <person name="Mueller R.-W."/>
            <person name="Bruemmer F."/>
            <person name="Labrenz M."/>
            <person name="Spormann A.M."/>
            <person name="Op den Camp H."/>
            <person name="Overmann J."/>
            <person name="Amann R."/>
            <person name="Jetten M.S.M."/>
            <person name="Mascher T."/>
            <person name="Medema M.H."/>
            <person name="Devos D.P."/>
            <person name="Kaster A.-K."/>
            <person name="Ovreas L."/>
            <person name="Rohde M."/>
            <person name="Galperin M.Y."/>
            <person name="Jogler C."/>
        </authorList>
    </citation>
    <scope>NUCLEOTIDE SEQUENCE [LARGE SCALE GENOMIC DNA]</scope>
    <source>
        <strain evidence="7 8">Pla110</strain>
    </source>
</reference>
<sequence length="384" mass="41508">MTLYFDNAATSFPKPDSVYDAMNHYNRALGVAVGRGHHRAAGEVNSRIERCRQLAAQLFNIPNQKQIIFTFNGTDSLNLALRGVLRPGDHVITSVMEHNSVLRTVKDLEEHSGVEVSWLSADETGLIQIEKLKAAFRPNTRLVALIHASNVTGTLQPVEEACSLTKERGALFLLDAAQTAGQVPIDIASLPIDFLACPGHKGLLGPLGTGLLYINPEITEQVTSLRTGGTGTNSEEATQPTACPEKYESGNHNAPGLLGLTAGLEFLKERTIADIRKHETELMQQLQDGLLELPGLTVYGPHSPSARTGVLSLNLENFDPQDLSVVLDETFEIQTRSGYHCAPGAHQVIGSFERGGTLRLSPGPFTTSNDIETVVAAFREITSP</sequence>
<keyword evidence="4" id="KW-0663">Pyridoxal phosphate</keyword>
<comment type="cofactor">
    <cofactor evidence="1">
        <name>pyridoxal 5'-phosphate</name>
        <dbReference type="ChEBI" id="CHEBI:597326"/>
    </cofactor>
</comment>
<dbReference type="OrthoDB" id="9804366at2"/>
<dbReference type="PANTHER" id="PTHR43586">
    <property type="entry name" value="CYSTEINE DESULFURASE"/>
    <property type="match status" value="1"/>
</dbReference>
<gene>
    <name evidence="7" type="primary">csd_2</name>
    <name evidence="7" type="ORF">Pla110_34690</name>
</gene>
<feature type="domain" description="Aminotransferase class V" evidence="6">
    <location>
        <begin position="4"/>
        <end position="373"/>
    </location>
</feature>
<dbReference type="RefSeq" id="WP_144997306.1">
    <property type="nucleotide sequence ID" value="NZ_CP036281.1"/>
</dbReference>
<evidence type="ECO:0000259" key="6">
    <source>
        <dbReference type="Pfam" id="PF00266"/>
    </source>
</evidence>
<comment type="similarity">
    <text evidence="2">Belongs to the class-V pyridoxal-phosphate-dependent aminotransferase family. Csd subfamily.</text>
</comment>
<dbReference type="InterPro" id="IPR015421">
    <property type="entry name" value="PyrdxlP-dep_Trfase_major"/>
</dbReference>
<dbReference type="EMBL" id="CP036281">
    <property type="protein sequence ID" value="QDU81724.1"/>
    <property type="molecule type" value="Genomic_DNA"/>
</dbReference>
<keyword evidence="8" id="KW-1185">Reference proteome</keyword>
<proteinExistence type="inferred from homology"/>
<evidence type="ECO:0000256" key="1">
    <source>
        <dbReference type="ARBA" id="ARBA00001933"/>
    </source>
</evidence>
<keyword evidence="7" id="KW-0808">Transferase</keyword>
<dbReference type="SUPFAM" id="SSF53383">
    <property type="entry name" value="PLP-dependent transferases"/>
    <property type="match status" value="1"/>
</dbReference>
<evidence type="ECO:0000313" key="8">
    <source>
        <dbReference type="Proteomes" id="UP000317178"/>
    </source>
</evidence>
<dbReference type="Gene3D" id="3.90.1150.10">
    <property type="entry name" value="Aspartate Aminotransferase, domain 1"/>
    <property type="match status" value="1"/>
</dbReference>
<name>A0A518CR95_9PLAN</name>
<dbReference type="Pfam" id="PF00266">
    <property type="entry name" value="Aminotran_5"/>
    <property type="match status" value="1"/>
</dbReference>
<dbReference type="NCBIfam" id="TIGR01977">
    <property type="entry name" value="am_tr_V_EF2568"/>
    <property type="match status" value="1"/>
</dbReference>
<evidence type="ECO:0000256" key="2">
    <source>
        <dbReference type="ARBA" id="ARBA00010447"/>
    </source>
</evidence>
<dbReference type="InterPro" id="IPR000192">
    <property type="entry name" value="Aminotrans_V_dom"/>
</dbReference>
<dbReference type="AlphaFoldDB" id="A0A518CR95"/>
<dbReference type="PANTHER" id="PTHR43586:SF4">
    <property type="entry name" value="ISOPENICILLIN N EPIMERASE"/>
    <property type="match status" value="1"/>
</dbReference>
<dbReference type="PIRSF" id="PIRSF005572">
    <property type="entry name" value="NifS"/>
    <property type="match status" value="1"/>
</dbReference>
<dbReference type="Proteomes" id="UP000317178">
    <property type="component" value="Chromosome"/>
</dbReference>
<dbReference type="InterPro" id="IPR015424">
    <property type="entry name" value="PyrdxlP-dep_Trfase"/>
</dbReference>
<dbReference type="InterPro" id="IPR016454">
    <property type="entry name" value="Cysteine_dSase"/>
</dbReference>
<dbReference type="InterPro" id="IPR010969">
    <property type="entry name" value="Cys_dSase-rel_unknwn_funct"/>
</dbReference>
<dbReference type="EC" id="2.8.1.7" evidence="3"/>
<protein>
    <recommendedName>
        <fullName evidence="3">cysteine desulfurase</fullName>
        <ecNumber evidence="3">2.8.1.7</ecNumber>
    </recommendedName>
</protein>
<evidence type="ECO:0000256" key="4">
    <source>
        <dbReference type="ARBA" id="ARBA00022898"/>
    </source>
</evidence>
<evidence type="ECO:0000313" key="7">
    <source>
        <dbReference type="EMBL" id="QDU81724.1"/>
    </source>
</evidence>
<dbReference type="InterPro" id="IPR015422">
    <property type="entry name" value="PyrdxlP-dep_Trfase_small"/>
</dbReference>
<evidence type="ECO:0000256" key="5">
    <source>
        <dbReference type="ARBA" id="ARBA00050776"/>
    </source>
</evidence>
<dbReference type="KEGG" id="plon:Pla110_34690"/>
<accession>A0A518CR95</accession>
<evidence type="ECO:0000256" key="3">
    <source>
        <dbReference type="ARBA" id="ARBA00012239"/>
    </source>
</evidence>
<organism evidence="7 8">
    <name type="scientific">Polystyrenella longa</name>
    <dbReference type="NCBI Taxonomy" id="2528007"/>
    <lineage>
        <taxon>Bacteria</taxon>
        <taxon>Pseudomonadati</taxon>
        <taxon>Planctomycetota</taxon>
        <taxon>Planctomycetia</taxon>
        <taxon>Planctomycetales</taxon>
        <taxon>Planctomycetaceae</taxon>
        <taxon>Polystyrenella</taxon>
    </lineage>
</organism>
<dbReference type="GO" id="GO:0031071">
    <property type="term" value="F:cysteine desulfurase activity"/>
    <property type="evidence" value="ECO:0007669"/>
    <property type="project" value="UniProtKB-EC"/>
</dbReference>
<comment type="catalytic activity">
    <reaction evidence="5">
        <text>(sulfur carrier)-H + L-cysteine = (sulfur carrier)-SH + L-alanine</text>
        <dbReference type="Rhea" id="RHEA:43892"/>
        <dbReference type="Rhea" id="RHEA-COMP:14737"/>
        <dbReference type="Rhea" id="RHEA-COMP:14739"/>
        <dbReference type="ChEBI" id="CHEBI:29917"/>
        <dbReference type="ChEBI" id="CHEBI:35235"/>
        <dbReference type="ChEBI" id="CHEBI:57972"/>
        <dbReference type="ChEBI" id="CHEBI:64428"/>
        <dbReference type="EC" id="2.8.1.7"/>
    </reaction>
</comment>